<evidence type="ECO:0000313" key="2">
    <source>
        <dbReference type="EMBL" id="KAK3861628.1"/>
    </source>
</evidence>
<comment type="caution">
    <text evidence="2">The sequence shown here is derived from an EMBL/GenBank/DDBJ whole genome shotgun (WGS) entry which is preliminary data.</text>
</comment>
<dbReference type="AlphaFoldDB" id="A0AAE1EUD0"/>
<evidence type="ECO:0000313" key="3">
    <source>
        <dbReference type="Proteomes" id="UP001286313"/>
    </source>
</evidence>
<accession>A0AAE1EUD0</accession>
<proteinExistence type="predicted"/>
<feature type="transmembrane region" description="Helical" evidence="1">
    <location>
        <begin position="54"/>
        <end position="73"/>
    </location>
</feature>
<name>A0AAE1EUD0_PETCI</name>
<sequence length="209" mass="24131">MFRSPVMCRVSVKDDQWCMVPSLTQTMMSRVPAWKCVYDPWCGGLIYYDTAPPIITRLTVLMTALMVSLMVVWSPRLLIYRPSSYFLQWLKRQTPRLVLLLVAGGSILQLLLDHFFLPLVLPASLLLTNTLSIITFSCSMLLMNVVLSVKVVQLENQTHRTHQLTHHITSDKVHQHQQHIDDWDRHSNIYGSIYALPNDCRHLVTDNML</sequence>
<organism evidence="2 3">
    <name type="scientific">Petrolisthes cinctipes</name>
    <name type="common">Flat porcelain crab</name>
    <dbReference type="NCBI Taxonomy" id="88211"/>
    <lineage>
        <taxon>Eukaryota</taxon>
        <taxon>Metazoa</taxon>
        <taxon>Ecdysozoa</taxon>
        <taxon>Arthropoda</taxon>
        <taxon>Crustacea</taxon>
        <taxon>Multicrustacea</taxon>
        <taxon>Malacostraca</taxon>
        <taxon>Eumalacostraca</taxon>
        <taxon>Eucarida</taxon>
        <taxon>Decapoda</taxon>
        <taxon>Pleocyemata</taxon>
        <taxon>Anomura</taxon>
        <taxon>Galatheoidea</taxon>
        <taxon>Porcellanidae</taxon>
        <taxon>Petrolisthes</taxon>
    </lineage>
</organism>
<reference evidence="2" key="1">
    <citation type="submission" date="2023-10" db="EMBL/GenBank/DDBJ databases">
        <title>Genome assemblies of two species of porcelain crab, Petrolisthes cinctipes and Petrolisthes manimaculis (Anomura: Porcellanidae).</title>
        <authorList>
            <person name="Angst P."/>
        </authorList>
    </citation>
    <scope>NUCLEOTIDE SEQUENCE</scope>
    <source>
        <strain evidence="2">PB745_01</strain>
        <tissue evidence="2">Gill</tissue>
    </source>
</reference>
<dbReference type="Proteomes" id="UP001286313">
    <property type="component" value="Unassembled WGS sequence"/>
</dbReference>
<keyword evidence="1" id="KW-1133">Transmembrane helix</keyword>
<feature type="transmembrane region" description="Helical" evidence="1">
    <location>
        <begin position="94"/>
        <end position="112"/>
    </location>
</feature>
<keyword evidence="3" id="KW-1185">Reference proteome</keyword>
<protein>
    <submittedName>
        <fullName evidence="2">Uncharacterized protein</fullName>
    </submittedName>
</protein>
<feature type="transmembrane region" description="Helical" evidence="1">
    <location>
        <begin position="132"/>
        <end position="152"/>
    </location>
</feature>
<evidence type="ECO:0000256" key="1">
    <source>
        <dbReference type="SAM" id="Phobius"/>
    </source>
</evidence>
<keyword evidence="1" id="KW-0472">Membrane</keyword>
<gene>
    <name evidence="2" type="ORF">Pcinc_032426</name>
</gene>
<keyword evidence="1" id="KW-0812">Transmembrane</keyword>
<dbReference type="EMBL" id="JAWQEG010004452">
    <property type="protein sequence ID" value="KAK3861628.1"/>
    <property type="molecule type" value="Genomic_DNA"/>
</dbReference>